<dbReference type="SMART" id="SM00481">
    <property type="entry name" value="POLIIIAc"/>
    <property type="match status" value="1"/>
</dbReference>
<reference evidence="2" key="1">
    <citation type="submission" date="2020-10" db="EMBL/GenBank/DDBJ databases">
        <authorList>
            <person name="Gilroy R."/>
        </authorList>
    </citation>
    <scope>NUCLEOTIDE SEQUENCE</scope>
    <source>
        <strain evidence="2">ChiHjej13B12-12457</strain>
    </source>
</reference>
<dbReference type="GO" id="GO:0004534">
    <property type="term" value="F:5'-3' RNA exonuclease activity"/>
    <property type="evidence" value="ECO:0007669"/>
    <property type="project" value="TreeGrafter"/>
</dbReference>
<gene>
    <name evidence="2" type="ORF">IAC94_01955</name>
</gene>
<dbReference type="PANTHER" id="PTHR42924">
    <property type="entry name" value="EXONUCLEASE"/>
    <property type="match status" value="1"/>
</dbReference>
<dbReference type="PANTHER" id="PTHR42924:SF3">
    <property type="entry name" value="POLYMERASE_HISTIDINOL PHOSPHATASE N-TERMINAL DOMAIN-CONTAINING PROTEIN"/>
    <property type="match status" value="1"/>
</dbReference>
<dbReference type="InterPro" id="IPR004013">
    <property type="entry name" value="PHP_dom"/>
</dbReference>
<evidence type="ECO:0000313" key="2">
    <source>
        <dbReference type="EMBL" id="HIR62272.1"/>
    </source>
</evidence>
<evidence type="ECO:0000313" key="3">
    <source>
        <dbReference type="Proteomes" id="UP000886744"/>
    </source>
</evidence>
<protein>
    <submittedName>
        <fullName evidence="2">PHP domain-containing protein</fullName>
    </submittedName>
</protein>
<dbReference type="InterPro" id="IPR016195">
    <property type="entry name" value="Pol/histidinol_Pase-like"/>
</dbReference>
<dbReference type="Proteomes" id="UP000886744">
    <property type="component" value="Unassembled WGS sequence"/>
</dbReference>
<comment type="caution">
    <text evidence="2">The sequence shown here is derived from an EMBL/GenBank/DDBJ whole genome shotgun (WGS) entry which is preliminary data.</text>
</comment>
<dbReference type="GO" id="GO:0035312">
    <property type="term" value="F:5'-3' DNA exonuclease activity"/>
    <property type="evidence" value="ECO:0007669"/>
    <property type="project" value="TreeGrafter"/>
</dbReference>
<dbReference type="AlphaFoldDB" id="A0A9D1J631"/>
<proteinExistence type="predicted"/>
<dbReference type="EMBL" id="DVHI01000029">
    <property type="protein sequence ID" value="HIR62272.1"/>
    <property type="molecule type" value="Genomic_DNA"/>
</dbReference>
<feature type="domain" description="Polymerase/histidinol phosphatase N-terminal" evidence="1">
    <location>
        <begin position="6"/>
        <end position="74"/>
    </location>
</feature>
<dbReference type="Pfam" id="PF02811">
    <property type="entry name" value="PHP"/>
    <property type="match status" value="1"/>
</dbReference>
<dbReference type="SUPFAM" id="SSF89550">
    <property type="entry name" value="PHP domain-like"/>
    <property type="match status" value="1"/>
</dbReference>
<dbReference type="Gene3D" id="3.20.20.140">
    <property type="entry name" value="Metal-dependent hydrolases"/>
    <property type="match status" value="1"/>
</dbReference>
<dbReference type="InterPro" id="IPR003141">
    <property type="entry name" value="Pol/His_phosphatase_N"/>
</dbReference>
<reference evidence="2" key="2">
    <citation type="journal article" date="2021" name="PeerJ">
        <title>Extensive microbial diversity within the chicken gut microbiome revealed by metagenomics and culture.</title>
        <authorList>
            <person name="Gilroy R."/>
            <person name="Ravi A."/>
            <person name="Getino M."/>
            <person name="Pursley I."/>
            <person name="Horton D.L."/>
            <person name="Alikhan N.F."/>
            <person name="Baker D."/>
            <person name="Gharbi K."/>
            <person name="Hall N."/>
            <person name="Watson M."/>
            <person name="Adriaenssens E.M."/>
            <person name="Foster-Nyarko E."/>
            <person name="Jarju S."/>
            <person name="Secka A."/>
            <person name="Antonio M."/>
            <person name="Oren A."/>
            <person name="Chaudhuri R.R."/>
            <person name="La Ragione R."/>
            <person name="Hildebrand F."/>
            <person name="Pallen M.J."/>
        </authorList>
    </citation>
    <scope>NUCLEOTIDE SEQUENCE</scope>
    <source>
        <strain evidence="2">ChiHjej13B12-12457</strain>
    </source>
</reference>
<name>A0A9D1J631_9BACT</name>
<organism evidence="2 3">
    <name type="scientific">Candidatus Coprenecus avistercoris</name>
    <dbReference type="NCBI Taxonomy" id="2840730"/>
    <lineage>
        <taxon>Bacteria</taxon>
        <taxon>Pseudomonadati</taxon>
        <taxon>Bacteroidota</taxon>
        <taxon>Bacteroidia</taxon>
        <taxon>Bacteroidales</taxon>
        <taxon>Rikenellaceae</taxon>
        <taxon>Rikenellaceae incertae sedis</taxon>
        <taxon>Candidatus Coprenecus</taxon>
    </lineage>
</organism>
<sequence length="248" mass="27498">MNRFRADLHNHTLLSPCGDIEMTPGFIVRTALRKGYDIIGITDHNTTVQAREIRRMVGEGEPYILCGAEITTREEVHCLAFADSGESLDALQNFLDDSLPKIPNDEEVFGYQLAVNGAEEVIYEAPYLLISAIDRSIEEVAAFVNSIGGIFIPAHIDKPQNSVISQLGFVPPDLPFDALEISARCDLDGLLARNPYLKKLGPAFIRSSDAHYPEDFCRAVTCFNMPCRDFEEIRKALHGEDGRSVEPG</sequence>
<dbReference type="CDD" id="cd07432">
    <property type="entry name" value="PHP_HisPPase"/>
    <property type="match status" value="1"/>
</dbReference>
<evidence type="ECO:0000259" key="1">
    <source>
        <dbReference type="SMART" id="SM00481"/>
    </source>
</evidence>
<accession>A0A9D1J631</accession>
<dbReference type="InterPro" id="IPR052018">
    <property type="entry name" value="PHP_domain"/>
</dbReference>